<evidence type="ECO:0000256" key="1">
    <source>
        <dbReference type="SAM" id="Phobius"/>
    </source>
</evidence>
<feature type="transmembrane region" description="Helical" evidence="1">
    <location>
        <begin position="109"/>
        <end position="133"/>
    </location>
</feature>
<keyword evidence="1" id="KW-0812">Transmembrane</keyword>
<dbReference type="EMBL" id="KZ150193">
    <property type="protein sequence ID" value="PZC72385.1"/>
    <property type="molecule type" value="Genomic_DNA"/>
</dbReference>
<evidence type="ECO:0008006" key="4">
    <source>
        <dbReference type="Google" id="ProtNLM"/>
    </source>
</evidence>
<accession>A0A2W1BF31</accession>
<keyword evidence="3" id="KW-1185">Reference proteome</keyword>
<gene>
    <name evidence="2" type="primary">HaOG200893</name>
    <name evidence="2" type="ORF">B5X24_HaOG200893</name>
</gene>
<feature type="transmembrane region" description="Helical" evidence="1">
    <location>
        <begin position="145"/>
        <end position="170"/>
    </location>
</feature>
<evidence type="ECO:0000313" key="3">
    <source>
        <dbReference type="Proteomes" id="UP000249218"/>
    </source>
</evidence>
<name>A0A2W1BF31_HELAM</name>
<evidence type="ECO:0000313" key="2">
    <source>
        <dbReference type="EMBL" id="PZC72385.1"/>
    </source>
</evidence>
<dbReference type="Proteomes" id="UP000249218">
    <property type="component" value="Unassembled WGS sequence"/>
</dbReference>
<proteinExistence type="predicted"/>
<keyword evidence="1" id="KW-0472">Membrane</keyword>
<sequence>MIKNNLVVNIKPIMIFRSLFGYRQKFNSPLKSNFFDVFSLISFFMWSLSFFFKTYYFPLVYVMSDNIEYCICFFVAFFTKEEYIYFFYKRQSSIDNLPGAEKLFSRLNLILRAFVVYCFLTKIVVIIILRVFAPEIFQLGLYLDIVMGLSQSMSCDMGRFTIILMVGLMYCRMKIIKDNMDMIGSDLRNRFVARNFIQMYQSLVCSLQRIDVPLKVSVSPLFSINQK</sequence>
<keyword evidence="1" id="KW-1133">Transmembrane helix</keyword>
<feature type="transmembrane region" description="Helical" evidence="1">
    <location>
        <begin position="66"/>
        <end position="88"/>
    </location>
</feature>
<feature type="transmembrane region" description="Helical" evidence="1">
    <location>
        <begin position="34"/>
        <end position="54"/>
    </location>
</feature>
<dbReference type="AlphaFoldDB" id="A0A2W1BF31"/>
<protein>
    <recommendedName>
        <fullName evidence="4">Gustatory receptor</fullName>
    </recommendedName>
</protein>
<reference evidence="2 3" key="1">
    <citation type="journal article" date="2017" name="BMC Biol.">
        <title>Genomic innovations, transcriptional plasticity and gene loss underlying the evolution and divergence of two highly polyphagous and invasive Helicoverpa pest species.</title>
        <authorList>
            <person name="Pearce S.L."/>
            <person name="Clarke D.F."/>
            <person name="East P.D."/>
            <person name="Elfekih S."/>
            <person name="Gordon K.H."/>
            <person name="Jermiin L.S."/>
            <person name="McGaughran A."/>
            <person name="Oakeshott J.G."/>
            <person name="Papanikolaou A."/>
            <person name="Perera O.P."/>
            <person name="Rane R.V."/>
            <person name="Richards S."/>
            <person name="Tay W.T."/>
            <person name="Walsh T.K."/>
            <person name="Anderson A."/>
            <person name="Anderson C.J."/>
            <person name="Asgari S."/>
            <person name="Board P.G."/>
            <person name="Bretschneider A."/>
            <person name="Campbell P.M."/>
            <person name="Chertemps T."/>
            <person name="Christeller J.T."/>
            <person name="Coppin C.W."/>
            <person name="Downes S.J."/>
            <person name="Duan G."/>
            <person name="Farnsworth C.A."/>
            <person name="Good R.T."/>
            <person name="Han L.B."/>
            <person name="Han Y.C."/>
            <person name="Hatje K."/>
            <person name="Horne I."/>
            <person name="Huang Y.P."/>
            <person name="Hughes D.S."/>
            <person name="Jacquin-Joly E."/>
            <person name="James W."/>
            <person name="Jhangiani S."/>
            <person name="Kollmar M."/>
            <person name="Kuwar S.S."/>
            <person name="Li S."/>
            <person name="Liu N.Y."/>
            <person name="Maibeche M.T."/>
            <person name="Miller J.R."/>
            <person name="Montagne N."/>
            <person name="Perry T."/>
            <person name="Qu J."/>
            <person name="Song S.V."/>
            <person name="Sutton G.G."/>
            <person name="Vogel H."/>
            <person name="Walenz B.P."/>
            <person name="Xu W."/>
            <person name="Zhang H.J."/>
            <person name="Zou Z."/>
            <person name="Batterham P."/>
            <person name="Edwards O.R."/>
            <person name="Feyereisen R."/>
            <person name="Gibbs R.A."/>
            <person name="Heckel D.G."/>
            <person name="McGrath A."/>
            <person name="Robin C."/>
            <person name="Scherer S.E."/>
            <person name="Worley K.C."/>
            <person name="Wu Y.D."/>
        </authorList>
    </citation>
    <scope>NUCLEOTIDE SEQUENCE [LARGE SCALE GENOMIC DNA]</scope>
    <source>
        <strain evidence="2">Harm_GR_Male_#8</strain>
        <tissue evidence="2">Whole organism</tissue>
    </source>
</reference>
<organism evidence="2 3">
    <name type="scientific">Helicoverpa armigera</name>
    <name type="common">Cotton bollworm</name>
    <name type="synonym">Heliothis armigera</name>
    <dbReference type="NCBI Taxonomy" id="29058"/>
    <lineage>
        <taxon>Eukaryota</taxon>
        <taxon>Metazoa</taxon>
        <taxon>Ecdysozoa</taxon>
        <taxon>Arthropoda</taxon>
        <taxon>Hexapoda</taxon>
        <taxon>Insecta</taxon>
        <taxon>Pterygota</taxon>
        <taxon>Neoptera</taxon>
        <taxon>Endopterygota</taxon>
        <taxon>Lepidoptera</taxon>
        <taxon>Glossata</taxon>
        <taxon>Ditrysia</taxon>
        <taxon>Noctuoidea</taxon>
        <taxon>Noctuidae</taxon>
        <taxon>Heliothinae</taxon>
        <taxon>Helicoverpa</taxon>
    </lineage>
</organism>